<feature type="transmembrane region" description="Helical" evidence="5">
    <location>
        <begin position="114"/>
        <end position="135"/>
    </location>
</feature>
<protein>
    <recommendedName>
        <fullName evidence="6">Major facilitator superfamily (MFS) profile domain-containing protein</fullName>
    </recommendedName>
</protein>
<evidence type="ECO:0000256" key="1">
    <source>
        <dbReference type="ARBA" id="ARBA00004141"/>
    </source>
</evidence>
<feature type="transmembrane region" description="Helical" evidence="5">
    <location>
        <begin position="295"/>
        <end position="318"/>
    </location>
</feature>
<dbReference type="PANTHER" id="PTHR48021:SF1">
    <property type="entry name" value="GH07001P-RELATED"/>
    <property type="match status" value="1"/>
</dbReference>
<keyword evidence="3 5" id="KW-1133">Transmembrane helix</keyword>
<evidence type="ECO:0000313" key="7">
    <source>
        <dbReference type="EMBL" id="KAJ9592466.1"/>
    </source>
</evidence>
<keyword evidence="2 5" id="KW-0812">Transmembrane</keyword>
<dbReference type="InterPro" id="IPR050549">
    <property type="entry name" value="MFS_Trehalose_Transporter"/>
</dbReference>
<dbReference type="InterPro" id="IPR036259">
    <property type="entry name" value="MFS_trans_sf"/>
</dbReference>
<feature type="transmembrane region" description="Helical" evidence="5">
    <location>
        <begin position="350"/>
        <end position="375"/>
    </location>
</feature>
<name>A0AAD8EJG8_DIPPU</name>
<dbReference type="PRINTS" id="PR00171">
    <property type="entry name" value="SUGRTRNSPORT"/>
</dbReference>
<accession>A0AAD8EJG8</accession>
<reference evidence="7" key="1">
    <citation type="journal article" date="2023" name="IScience">
        <title>Live-bearing cockroach genome reveals convergent evolutionary mechanisms linked to viviparity in insects and beyond.</title>
        <authorList>
            <person name="Fouks B."/>
            <person name="Harrison M.C."/>
            <person name="Mikhailova A.A."/>
            <person name="Marchal E."/>
            <person name="English S."/>
            <person name="Carruthers M."/>
            <person name="Jennings E.C."/>
            <person name="Chiamaka E.L."/>
            <person name="Frigard R.A."/>
            <person name="Pippel M."/>
            <person name="Attardo G.M."/>
            <person name="Benoit J.B."/>
            <person name="Bornberg-Bauer E."/>
            <person name="Tobe S.S."/>
        </authorList>
    </citation>
    <scope>NUCLEOTIDE SEQUENCE</scope>
    <source>
        <strain evidence="7">Stay&amp;Tobe</strain>
    </source>
</reference>
<dbReference type="Gene3D" id="1.20.1250.20">
    <property type="entry name" value="MFS general substrate transporter like domains"/>
    <property type="match status" value="1"/>
</dbReference>
<feature type="transmembrane region" description="Helical" evidence="5">
    <location>
        <begin position="387"/>
        <end position="408"/>
    </location>
</feature>
<dbReference type="PROSITE" id="PS50850">
    <property type="entry name" value="MFS"/>
    <property type="match status" value="1"/>
</dbReference>
<evidence type="ECO:0000256" key="3">
    <source>
        <dbReference type="ARBA" id="ARBA00022989"/>
    </source>
</evidence>
<feature type="transmembrane region" description="Helical" evidence="5">
    <location>
        <begin position="325"/>
        <end position="344"/>
    </location>
</feature>
<feature type="non-terminal residue" evidence="7">
    <location>
        <position position="459"/>
    </location>
</feature>
<proteinExistence type="predicted"/>
<feature type="transmembrane region" description="Helical" evidence="5">
    <location>
        <begin position="56"/>
        <end position="77"/>
    </location>
</feature>
<evidence type="ECO:0000256" key="4">
    <source>
        <dbReference type="ARBA" id="ARBA00023136"/>
    </source>
</evidence>
<dbReference type="InterPro" id="IPR020846">
    <property type="entry name" value="MFS_dom"/>
</dbReference>
<dbReference type="GO" id="GO:0016020">
    <property type="term" value="C:membrane"/>
    <property type="evidence" value="ECO:0007669"/>
    <property type="project" value="UniProtKB-SubCell"/>
</dbReference>
<dbReference type="PROSITE" id="PS00217">
    <property type="entry name" value="SUGAR_TRANSPORT_2"/>
    <property type="match status" value="1"/>
</dbReference>
<feature type="transmembrane region" description="Helical" evidence="5">
    <location>
        <begin position="147"/>
        <end position="168"/>
    </location>
</feature>
<gene>
    <name evidence="7" type="ORF">L9F63_015882</name>
</gene>
<sequence length="459" mass="50027">MEPEKTGRHLFRQLLVSLVAASSTFSSGMSLGYSAIALPELQRANSTDYLNPDQASWFASIASIATPLGCLLCGPLLDKFGRRIALLALNAPFLLGWFTLALTPSPTNVPLLYLGRVLTGLGTGMASIPGCVYIAEISDQRLRGMLVTWPSIGISVGILIVYVLGAILPDSWRLVAAICGTFPLAVGLASIFLLYESPVWLASKGRDKEAERSLTWLSKVTPEQIQIELNNMKPERTSGNKTTSRPQLASLLMPQAWKPLLILNGYFFFQQFSGIYVVVYYAVDIIRQAEVTMDAYVATVLLGVVQLVAGIAVSFALTRCGRRPMSLLSGVGMTLCMVGLAVYLQLEAKIASIPLILLVVYVVAGAIGFHTLPWAMLGEMYPAQVKGLAGGITTCLAYLFSFAALKMYPYLLIMFGTSQGVFYLYGVVSLIATVFVLLYLTETHRKTLQQIEHEFLHMP</sequence>
<dbReference type="PANTHER" id="PTHR48021">
    <property type="match status" value="1"/>
</dbReference>
<evidence type="ECO:0000259" key="6">
    <source>
        <dbReference type="PROSITE" id="PS50850"/>
    </source>
</evidence>
<feature type="domain" description="Major facilitator superfamily (MFS) profile" evidence="6">
    <location>
        <begin position="16"/>
        <end position="444"/>
    </location>
</feature>
<dbReference type="InterPro" id="IPR005829">
    <property type="entry name" value="Sugar_transporter_CS"/>
</dbReference>
<keyword evidence="8" id="KW-1185">Reference proteome</keyword>
<dbReference type="InterPro" id="IPR003663">
    <property type="entry name" value="Sugar/inositol_transpt"/>
</dbReference>
<dbReference type="Pfam" id="PF00083">
    <property type="entry name" value="Sugar_tr"/>
    <property type="match status" value="1"/>
</dbReference>
<feature type="transmembrane region" description="Helical" evidence="5">
    <location>
        <begin position="420"/>
        <end position="440"/>
    </location>
</feature>
<dbReference type="SUPFAM" id="SSF103473">
    <property type="entry name" value="MFS general substrate transporter"/>
    <property type="match status" value="1"/>
</dbReference>
<reference evidence="7" key="2">
    <citation type="submission" date="2023-05" db="EMBL/GenBank/DDBJ databases">
        <authorList>
            <person name="Fouks B."/>
        </authorList>
    </citation>
    <scope>NUCLEOTIDE SEQUENCE</scope>
    <source>
        <strain evidence="7">Stay&amp;Tobe</strain>
        <tissue evidence="7">Testes</tissue>
    </source>
</reference>
<dbReference type="GO" id="GO:0022857">
    <property type="term" value="F:transmembrane transporter activity"/>
    <property type="evidence" value="ECO:0007669"/>
    <property type="project" value="InterPro"/>
</dbReference>
<feature type="transmembrane region" description="Helical" evidence="5">
    <location>
        <begin position="84"/>
        <end position="102"/>
    </location>
</feature>
<keyword evidence="4 5" id="KW-0472">Membrane</keyword>
<dbReference type="AlphaFoldDB" id="A0AAD8EJG8"/>
<feature type="transmembrane region" description="Helical" evidence="5">
    <location>
        <begin position="174"/>
        <end position="195"/>
    </location>
</feature>
<dbReference type="InterPro" id="IPR005828">
    <property type="entry name" value="MFS_sugar_transport-like"/>
</dbReference>
<dbReference type="FunFam" id="1.20.1250.20:FF:000249">
    <property type="entry name" value="facilitated trehalose transporter Tret1"/>
    <property type="match status" value="1"/>
</dbReference>
<comment type="caution">
    <text evidence="7">The sequence shown here is derived from an EMBL/GenBank/DDBJ whole genome shotgun (WGS) entry which is preliminary data.</text>
</comment>
<dbReference type="EMBL" id="JASPKZ010003835">
    <property type="protein sequence ID" value="KAJ9592466.1"/>
    <property type="molecule type" value="Genomic_DNA"/>
</dbReference>
<dbReference type="Proteomes" id="UP001233999">
    <property type="component" value="Unassembled WGS sequence"/>
</dbReference>
<comment type="subcellular location">
    <subcellularLocation>
        <location evidence="1">Membrane</location>
        <topology evidence="1">Multi-pass membrane protein</topology>
    </subcellularLocation>
</comment>
<evidence type="ECO:0000256" key="2">
    <source>
        <dbReference type="ARBA" id="ARBA00022692"/>
    </source>
</evidence>
<evidence type="ECO:0000256" key="5">
    <source>
        <dbReference type="SAM" id="Phobius"/>
    </source>
</evidence>
<feature type="transmembrane region" description="Helical" evidence="5">
    <location>
        <begin position="260"/>
        <end position="283"/>
    </location>
</feature>
<organism evidence="7 8">
    <name type="scientific">Diploptera punctata</name>
    <name type="common">Pacific beetle cockroach</name>
    <dbReference type="NCBI Taxonomy" id="6984"/>
    <lineage>
        <taxon>Eukaryota</taxon>
        <taxon>Metazoa</taxon>
        <taxon>Ecdysozoa</taxon>
        <taxon>Arthropoda</taxon>
        <taxon>Hexapoda</taxon>
        <taxon>Insecta</taxon>
        <taxon>Pterygota</taxon>
        <taxon>Neoptera</taxon>
        <taxon>Polyneoptera</taxon>
        <taxon>Dictyoptera</taxon>
        <taxon>Blattodea</taxon>
        <taxon>Blaberoidea</taxon>
        <taxon>Blaberidae</taxon>
        <taxon>Diplopterinae</taxon>
        <taxon>Diploptera</taxon>
    </lineage>
</organism>
<evidence type="ECO:0000313" key="8">
    <source>
        <dbReference type="Proteomes" id="UP001233999"/>
    </source>
</evidence>